<sequence length="128" mass="14053">MKLITRLLVLAAALLFPLFAQAWVGEPYTQAELDTVNNAGKPALVFIYADWCPTCKAQEKVLSTLLPTNEFKGITTLRVNFDKQKPVVKAFGAMYQSTLIVFKGGKEVARVTGDTDPDHIAGLLRQAL</sequence>
<dbReference type="PANTHER" id="PTHR45663">
    <property type="entry name" value="GEO12009P1"/>
    <property type="match status" value="1"/>
</dbReference>
<evidence type="ECO:0000256" key="1">
    <source>
        <dbReference type="ARBA" id="ARBA00022448"/>
    </source>
</evidence>
<protein>
    <submittedName>
        <fullName evidence="5">Thioredoxin</fullName>
    </submittedName>
</protein>
<dbReference type="InterPro" id="IPR017937">
    <property type="entry name" value="Thioredoxin_CS"/>
</dbReference>
<gene>
    <name evidence="5" type="primary">trxA_20</name>
    <name evidence="5" type="ORF">GALL_199030</name>
</gene>
<proteinExistence type="predicted"/>
<evidence type="ECO:0000256" key="3">
    <source>
        <dbReference type="ARBA" id="ARBA00023157"/>
    </source>
</evidence>
<dbReference type="InterPro" id="IPR036249">
    <property type="entry name" value="Thioredoxin-like_sf"/>
</dbReference>
<dbReference type="EMBL" id="MLJW01000123">
    <property type="protein sequence ID" value="OIQ98139.1"/>
    <property type="molecule type" value="Genomic_DNA"/>
</dbReference>
<dbReference type="Gene3D" id="3.40.30.10">
    <property type="entry name" value="Glutaredoxin"/>
    <property type="match status" value="1"/>
</dbReference>
<dbReference type="GO" id="GO:0005737">
    <property type="term" value="C:cytoplasm"/>
    <property type="evidence" value="ECO:0007669"/>
    <property type="project" value="TreeGrafter"/>
</dbReference>
<dbReference type="Pfam" id="PF00085">
    <property type="entry name" value="Thioredoxin"/>
    <property type="match status" value="1"/>
</dbReference>
<keyword evidence="1" id="KW-0813">Transport</keyword>
<dbReference type="PROSITE" id="PS51352">
    <property type="entry name" value="THIOREDOXIN_2"/>
    <property type="match status" value="1"/>
</dbReference>
<dbReference type="InterPro" id="IPR013766">
    <property type="entry name" value="Thioredoxin_domain"/>
</dbReference>
<dbReference type="PROSITE" id="PS00194">
    <property type="entry name" value="THIOREDOXIN_1"/>
    <property type="match status" value="1"/>
</dbReference>
<dbReference type="CDD" id="cd02947">
    <property type="entry name" value="TRX_family"/>
    <property type="match status" value="1"/>
</dbReference>
<dbReference type="GO" id="GO:0015035">
    <property type="term" value="F:protein-disulfide reductase activity"/>
    <property type="evidence" value="ECO:0007669"/>
    <property type="project" value="TreeGrafter"/>
</dbReference>
<dbReference type="SUPFAM" id="SSF52833">
    <property type="entry name" value="Thioredoxin-like"/>
    <property type="match status" value="1"/>
</dbReference>
<evidence type="ECO:0000256" key="2">
    <source>
        <dbReference type="ARBA" id="ARBA00022982"/>
    </source>
</evidence>
<keyword evidence="2" id="KW-0249">Electron transport</keyword>
<evidence type="ECO:0000313" key="5">
    <source>
        <dbReference type="EMBL" id="OIQ98139.1"/>
    </source>
</evidence>
<accession>A0A1J5S8Q3</accession>
<name>A0A1J5S8Q3_9ZZZZ</name>
<dbReference type="PANTHER" id="PTHR45663:SF11">
    <property type="entry name" value="GEO12009P1"/>
    <property type="match status" value="1"/>
</dbReference>
<feature type="domain" description="Thioredoxin" evidence="4">
    <location>
        <begin position="7"/>
        <end position="128"/>
    </location>
</feature>
<organism evidence="5">
    <name type="scientific">mine drainage metagenome</name>
    <dbReference type="NCBI Taxonomy" id="410659"/>
    <lineage>
        <taxon>unclassified sequences</taxon>
        <taxon>metagenomes</taxon>
        <taxon>ecological metagenomes</taxon>
    </lineage>
</organism>
<reference evidence="5" key="1">
    <citation type="submission" date="2016-10" db="EMBL/GenBank/DDBJ databases">
        <title>Sequence of Gallionella enrichment culture.</title>
        <authorList>
            <person name="Poehlein A."/>
            <person name="Muehling M."/>
            <person name="Daniel R."/>
        </authorList>
    </citation>
    <scope>NUCLEOTIDE SEQUENCE</scope>
</reference>
<keyword evidence="3" id="KW-1015">Disulfide bond</keyword>
<comment type="caution">
    <text evidence="5">The sequence shown here is derived from an EMBL/GenBank/DDBJ whole genome shotgun (WGS) entry which is preliminary data.</text>
</comment>
<dbReference type="AlphaFoldDB" id="A0A1J5S8Q3"/>
<evidence type="ECO:0000259" key="4">
    <source>
        <dbReference type="PROSITE" id="PS51352"/>
    </source>
</evidence>